<reference evidence="4" key="1">
    <citation type="submission" date="2009-10" db="EMBL/GenBank/DDBJ databases">
        <title>Complete sequence of Bacillus selenitireducens MLS10.</title>
        <authorList>
            <consortium name="US DOE Joint Genome Institute"/>
            <person name="Lucas S."/>
            <person name="Copeland A."/>
            <person name="Lapidus A."/>
            <person name="Glavina del Rio T."/>
            <person name="Dalin E."/>
            <person name="Tice H."/>
            <person name="Bruce D."/>
            <person name="Goodwin L."/>
            <person name="Pitluck S."/>
            <person name="Sims D."/>
            <person name="Brettin T."/>
            <person name="Detter J.C."/>
            <person name="Han C."/>
            <person name="Larimer F."/>
            <person name="Land M."/>
            <person name="Hauser L."/>
            <person name="Kyrpides N."/>
            <person name="Ovchinnikova G."/>
            <person name="Stolz J."/>
        </authorList>
    </citation>
    <scope>NUCLEOTIDE SEQUENCE [LARGE SCALE GENOMIC DNA]</scope>
    <source>
        <strain evidence="4">MLS10</strain>
    </source>
</reference>
<feature type="region of interest" description="Disordered" evidence="1">
    <location>
        <begin position="28"/>
        <end position="53"/>
    </location>
</feature>
<evidence type="ECO:0000256" key="1">
    <source>
        <dbReference type="SAM" id="MobiDB-lite"/>
    </source>
</evidence>
<feature type="chain" id="PRO_5039462201" evidence="2">
    <location>
        <begin position="25"/>
        <end position="172"/>
    </location>
</feature>
<dbReference type="Pfam" id="PF00581">
    <property type="entry name" value="Rhodanese"/>
    <property type="match status" value="1"/>
</dbReference>
<dbReference type="RefSeq" id="WP_013172409.1">
    <property type="nucleotide sequence ID" value="NC_014219.1"/>
</dbReference>
<proteinExistence type="predicted"/>
<keyword evidence="5" id="KW-1185">Reference proteome</keyword>
<dbReference type="Gene3D" id="3.40.250.10">
    <property type="entry name" value="Rhodanese-like domain"/>
    <property type="match status" value="1"/>
</dbReference>
<dbReference type="AlphaFoldDB" id="D6XT49"/>
<dbReference type="HOGENOM" id="CLU_1552208_0_0_9"/>
<evidence type="ECO:0000313" key="4">
    <source>
        <dbReference type="EMBL" id="ADH98985.1"/>
    </source>
</evidence>
<keyword evidence="2" id="KW-0732">Signal</keyword>
<organism evidence="4 5">
    <name type="scientific">Bacillus selenitireducens (strain ATCC 700615 / DSM 15326 / MLS10)</name>
    <dbReference type="NCBI Taxonomy" id="439292"/>
    <lineage>
        <taxon>Bacteria</taxon>
        <taxon>Bacillati</taxon>
        <taxon>Bacillota</taxon>
        <taxon>Bacilli</taxon>
        <taxon>Bacillales</taxon>
        <taxon>Bacillaceae</taxon>
        <taxon>Salisediminibacterium</taxon>
    </lineage>
</organism>
<dbReference type="EMBL" id="CP001791">
    <property type="protein sequence ID" value="ADH98985.1"/>
    <property type="molecule type" value="Genomic_DNA"/>
</dbReference>
<dbReference type="PANTHER" id="PTHR43031">
    <property type="entry name" value="FAD-DEPENDENT OXIDOREDUCTASE"/>
    <property type="match status" value="1"/>
</dbReference>
<evidence type="ECO:0000259" key="3">
    <source>
        <dbReference type="PROSITE" id="PS50206"/>
    </source>
</evidence>
<dbReference type="CDD" id="cd00158">
    <property type="entry name" value="RHOD"/>
    <property type="match status" value="1"/>
</dbReference>
<dbReference type="eggNOG" id="COG0607">
    <property type="taxonomic scope" value="Bacteria"/>
</dbReference>
<feature type="domain" description="Rhodanese" evidence="3">
    <location>
        <begin position="86"/>
        <end position="172"/>
    </location>
</feature>
<dbReference type="OrthoDB" id="9800872at2"/>
<gene>
    <name evidence="4" type="ordered locus">Bsel_1473</name>
</gene>
<dbReference type="Proteomes" id="UP000000271">
    <property type="component" value="Chromosome"/>
</dbReference>
<protein>
    <submittedName>
        <fullName evidence="4">Rhodanese domain protein</fullName>
    </submittedName>
</protein>
<accession>D6XT49</accession>
<dbReference type="SMART" id="SM00450">
    <property type="entry name" value="RHOD"/>
    <property type="match status" value="1"/>
</dbReference>
<dbReference type="PANTHER" id="PTHR43031:SF1">
    <property type="entry name" value="PYRIDINE NUCLEOTIDE-DISULPHIDE OXIDOREDUCTASE"/>
    <property type="match status" value="1"/>
</dbReference>
<dbReference type="PROSITE" id="PS50206">
    <property type="entry name" value="RHODANESE_3"/>
    <property type="match status" value="1"/>
</dbReference>
<dbReference type="InterPro" id="IPR036873">
    <property type="entry name" value="Rhodanese-like_dom_sf"/>
</dbReference>
<dbReference type="PROSITE" id="PS51257">
    <property type="entry name" value="PROKAR_LIPOPROTEIN"/>
    <property type="match status" value="1"/>
</dbReference>
<dbReference type="KEGG" id="bse:Bsel_1473"/>
<feature type="signal peptide" evidence="2">
    <location>
        <begin position="1"/>
        <end position="24"/>
    </location>
</feature>
<name>D6XT49_BACIE</name>
<feature type="compositionally biased region" description="Acidic residues" evidence="1">
    <location>
        <begin position="38"/>
        <end position="53"/>
    </location>
</feature>
<dbReference type="STRING" id="439292.Bsel_1473"/>
<sequence length="172" mass="18064">MVKVKQLLSVVLAGGLVLGMTACGDNENEAAPAGGEAQAEENNTENAEPEVEEVDEDEIVMNASRAYLNTLPEGSYMMSAEDVHDALDEVVVLDIRRADDFSEGAIAGAMNIPMGELGTSFDDIPADDKVVVVCYSGQTASQSAAVLRMAGFDTYIATGGMNGWNAAELPVE</sequence>
<dbReference type="SUPFAM" id="SSF52821">
    <property type="entry name" value="Rhodanese/Cell cycle control phosphatase"/>
    <property type="match status" value="1"/>
</dbReference>
<evidence type="ECO:0000256" key="2">
    <source>
        <dbReference type="SAM" id="SignalP"/>
    </source>
</evidence>
<dbReference type="InterPro" id="IPR050229">
    <property type="entry name" value="GlpE_sulfurtransferase"/>
</dbReference>
<dbReference type="InterPro" id="IPR001763">
    <property type="entry name" value="Rhodanese-like_dom"/>
</dbReference>
<evidence type="ECO:0000313" key="5">
    <source>
        <dbReference type="Proteomes" id="UP000000271"/>
    </source>
</evidence>